<feature type="signal peptide" evidence="1">
    <location>
        <begin position="1"/>
        <end position="22"/>
    </location>
</feature>
<keyword evidence="1" id="KW-0732">Signal</keyword>
<protein>
    <submittedName>
        <fullName evidence="2">Uncharacterized protein</fullName>
    </submittedName>
</protein>
<organism evidence="2 3">
    <name type="scientific">Tahibacter amnicola</name>
    <dbReference type="NCBI Taxonomy" id="2976241"/>
    <lineage>
        <taxon>Bacteria</taxon>
        <taxon>Pseudomonadati</taxon>
        <taxon>Pseudomonadota</taxon>
        <taxon>Gammaproteobacteria</taxon>
        <taxon>Lysobacterales</taxon>
        <taxon>Rhodanobacteraceae</taxon>
        <taxon>Tahibacter</taxon>
    </lineage>
</organism>
<proteinExistence type="predicted"/>
<name>A0ABY6BB36_9GAMM</name>
<keyword evidence="3" id="KW-1185">Reference proteome</keyword>
<reference evidence="2" key="1">
    <citation type="submission" date="2022-09" db="EMBL/GenBank/DDBJ databases">
        <title>Tahibacter sp. nov., isolated from a fresh water.</title>
        <authorList>
            <person name="Baek J.H."/>
            <person name="Lee J.K."/>
            <person name="Kim J.M."/>
            <person name="Jeon C.O."/>
        </authorList>
    </citation>
    <scope>NUCLEOTIDE SEQUENCE</scope>
    <source>
        <strain evidence="2">W38</strain>
    </source>
</reference>
<sequence>MIARPLAAALLAMFAITTEVQAAEAPMINADVVKMVKAKLPESTIILAIRSAKPDFDTSADALIKLSAAGVPKDVIDTMLQPAAAGAPASNTADFHSISRYNPEEVVLNQDGEEVRMKYLTPTMRTGARALGFGGVATYAVLHGPAAKLRARTTQPSFLIEVPENAQPESYATLASFAVRQNSTREVLVGGGVVTYETGIHRDRVVPTTSEKLADQSKAHPGFVLYKISPTEPLKKGEYALVTYNSKVRVSGFFLTGQDSFFDFGVDS</sequence>
<evidence type="ECO:0000256" key="1">
    <source>
        <dbReference type="SAM" id="SignalP"/>
    </source>
</evidence>
<gene>
    <name evidence="2" type="ORF">N4264_13865</name>
</gene>
<dbReference type="Proteomes" id="UP001064632">
    <property type="component" value="Chromosome"/>
</dbReference>
<feature type="chain" id="PRO_5047351383" evidence="1">
    <location>
        <begin position="23"/>
        <end position="268"/>
    </location>
</feature>
<dbReference type="EMBL" id="CP104694">
    <property type="protein sequence ID" value="UXI65846.1"/>
    <property type="molecule type" value="Genomic_DNA"/>
</dbReference>
<dbReference type="RefSeq" id="WP_261692842.1">
    <property type="nucleotide sequence ID" value="NZ_CP104694.1"/>
</dbReference>
<evidence type="ECO:0000313" key="2">
    <source>
        <dbReference type="EMBL" id="UXI65846.1"/>
    </source>
</evidence>
<evidence type="ECO:0000313" key="3">
    <source>
        <dbReference type="Proteomes" id="UP001064632"/>
    </source>
</evidence>
<accession>A0ABY6BB36</accession>